<evidence type="ECO:0000256" key="4">
    <source>
        <dbReference type="ARBA" id="ARBA00035247"/>
    </source>
</evidence>
<dbReference type="RefSeq" id="YP_009667504.1">
    <property type="nucleotide sequence ID" value="NC_043776.1"/>
</dbReference>
<keyword evidence="2 5" id="KW-0689">Ribosomal protein</keyword>
<comment type="subcellular location">
    <subcellularLocation>
        <location evidence="5">Plastid</location>
        <location evidence="5">Chloroplast</location>
    </subcellularLocation>
</comment>
<dbReference type="AlphaFoldDB" id="A0A4Y5P3G9"/>
<dbReference type="NCBIfam" id="NF006477">
    <property type="entry name" value="PRK08881.1"/>
    <property type="match status" value="1"/>
</dbReference>
<dbReference type="SUPFAM" id="SSF57716">
    <property type="entry name" value="Glucocorticoid receptor-like (DNA-binding domain)"/>
    <property type="match status" value="1"/>
</dbReference>
<gene>
    <name evidence="5 6" type="primary">rps14</name>
</gene>
<proteinExistence type="inferred from homology"/>
<comment type="similarity">
    <text evidence="1 5">Belongs to the universal ribosomal protein uS14 family.</text>
</comment>
<dbReference type="GeneID" id="40872502"/>
<evidence type="ECO:0000256" key="3">
    <source>
        <dbReference type="ARBA" id="ARBA00023274"/>
    </source>
</evidence>
<dbReference type="PANTHER" id="PTHR19836">
    <property type="entry name" value="30S RIBOSOMAL PROTEIN S14"/>
    <property type="match status" value="1"/>
</dbReference>
<dbReference type="GO" id="GO:0019843">
    <property type="term" value="F:rRNA binding"/>
    <property type="evidence" value="ECO:0007669"/>
    <property type="project" value="UniProtKB-UniRule"/>
</dbReference>
<keyword evidence="3 5" id="KW-0687">Ribonucleoprotein</keyword>
<keyword evidence="5" id="KW-0699">rRNA-binding</keyword>
<dbReference type="GO" id="GO:0009507">
    <property type="term" value="C:chloroplast"/>
    <property type="evidence" value="ECO:0007669"/>
    <property type="project" value="UniProtKB-SubCell"/>
</dbReference>
<name>A0A4Y5P3G9_9CHLO</name>
<dbReference type="EMBL" id="MK580484">
    <property type="protein sequence ID" value="QCW57807.1"/>
    <property type="molecule type" value="Genomic_DNA"/>
</dbReference>
<dbReference type="InterPro" id="IPR018271">
    <property type="entry name" value="Ribosomal_uS14_CS"/>
</dbReference>
<accession>A0A4Y5P3G9</accession>
<organism evidence="6">
    <name type="scientific">Trentepohlia odorata</name>
    <dbReference type="NCBI Taxonomy" id="2576626"/>
    <lineage>
        <taxon>Eukaryota</taxon>
        <taxon>Viridiplantae</taxon>
        <taxon>Chlorophyta</taxon>
        <taxon>core chlorophytes</taxon>
        <taxon>Ulvophyceae</taxon>
        <taxon>TCBD clade</taxon>
        <taxon>Trentepohliales</taxon>
        <taxon>Trentepohliaceae</taxon>
        <taxon>Trentepohlia</taxon>
    </lineage>
</organism>
<dbReference type="InterPro" id="IPR023036">
    <property type="entry name" value="Ribosomal_uS14_bac/plastid"/>
</dbReference>
<keyword evidence="6" id="KW-0934">Plastid</keyword>
<dbReference type="PROSITE" id="PS00527">
    <property type="entry name" value="RIBOSOMAL_S14"/>
    <property type="match status" value="1"/>
</dbReference>
<dbReference type="FunFam" id="1.10.287.1480:FF:000001">
    <property type="entry name" value="30S ribosomal protein S14"/>
    <property type="match status" value="1"/>
</dbReference>
<sequence>MTKKSMIAREKKRLYLVNKYASRRKNLKNVIKKTTNFEQKYLLYSCLANLPRNSSATRLHNRCNLSGRPRGYYGDFGLSRIKLRELVHQGLLPGVTKASW</sequence>
<evidence type="ECO:0000256" key="5">
    <source>
        <dbReference type="HAMAP-Rule" id="MF_00537"/>
    </source>
</evidence>
<dbReference type="InterPro" id="IPR001209">
    <property type="entry name" value="Ribosomal_uS14"/>
</dbReference>
<dbReference type="HAMAP" id="MF_00537">
    <property type="entry name" value="Ribosomal_uS14_1"/>
    <property type="match status" value="1"/>
</dbReference>
<reference evidence="6" key="1">
    <citation type="journal article" date="2019" name="Int. J. Mol. Sci.">
        <title>Characterization of the Chloroplast Genome of Trentepohlia odorata (Trentepohliales, Chlorophyta), and Discussion of its Taxonomy.</title>
        <authorList>
            <person name="Zhu H."/>
            <person name="Hu Y."/>
            <person name="Liu F."/>
            <person name="Hu Z."/>
            <person name="Liu G."/>
        </authorList>
    </citation>
    <scope>NUCLEOTIDE SEQUENCE</scope>
</reference>
<keyword evidence="5" id="KW-0694">RNA-binding</keyword>
<geneLocation type="chloroplast" evidence="6"/>
<comment type="subunit">
    <text evidence="5">Part of the 30S ribosomal subunit.</text>
</comment>
<keyword evidence="6" id="KW-0150">Chloroplast</keyword>
<dbReference type="Pfam" id="PF00253">
    <property type="entry name" value="Ribosomal_S14"/>
    <property type="match status" value="1"/>
</dbReference>
<dbReference type="PANTHER" id="PTHR19836:SF19">
    <property type="entry name" value="SMALL RIBOSOMAL SUBUNIT PROTEIN US14M"/>
    <property type="match status" value="1"/>
</dbReference>
<evidence type="ECO:0000256" key="1">
    <source>
        <dbReference type="ARBA" id="ARBA00009083"/>
    </source>
</evidence>
<evidence type="ECO:0000256" key="2">
    <source>
        <dbReference type="ARBA" id="ARBA00022980"/>
    </source>
</evidence>
<protein>
    <recommendedName>
        <fullName evidence="4 5">Small ribosomal subunit protein uS14c</fullName>
    </recommendedName>
</protein>
<comment type="function">
    <text evidence="5">Binds 16S rRNA, required for the assembly of 30S particles.</text>
</comment>
<dbReference type="GO" id="GO:0003735">
    <property type="term" value="F:structural constituent of ribosome"/>
    <property type="evidence" value="ECO:0007669"/>
    <property type="project" value="InterPro"/>
</dbReference>
<dbReference type="GO" id="GO:0015935">
    <property type="term" value="C:small ribosomal subunit"/>
    <property type="evidence" value="ECO:0007669"/>
    <property type="project" value="TreeGrafter"/>
</dbReference>
<evidence type="ECO:0000313" key="6">
    <source>
        <dbReference type="EMBL" id="QCW57807.1"/>
    </source>
</evidence>
<dbReference type="GO" id="GO:0006412">
    <property type="term" value="P:translation"/>
    <property type="evidence" value="ECO:0007669"/>
    <property type="project" value="UniProtKB-UniRule"/>
</dbReference>
<dbReference type="Gene3D" id="1.10.287.1480">
    <property type="match status" value="1"/>
</dbReference>